<keyword evidence="1" id="KW-0472">Membrane</keyword>
<organism evidence="2 3">
    <name type="scientific">Candidatus Methanobinarius endosymbioticus</name>
    <dbReference type="NCBI Taxonomy" id="2006182"/>
    <lineage>
        <taxon>Archaea</taxon>
        <taxon>Methanobacteriati</taxon>
        <taxon>Methanobacteriota</taxon>
        <taxon>Methanomada group</taxon>
        <taxon>Methanobacteria</taxon>
        <taxon>Methanobacteriales</taxon>
        <taxon>Methanobacteriaceae</taxon>
        <taxon>Candidatus Methanobinarius</taxon>
    </lineage>
</organism>
<reference evidence="2 3" key="1">
    <citation type="submission" date="2018-06" db="EMBL/GenBank/DDBJ databases">
        <title>Genomic insight into two independent archaeal endosymbiosis events.</title>
        <authorList>
            <person name="Lind A.E."/>
            <person name="Lewis W.H."/>
            <person name="Spang A."/>
            <person name="Guy L."/>
            <person name="Embley M.T."/>
            <person name="Ettema T.J.G."/>
        </authorList>
    </citation>
    <scope>NUCLEOTIDE SEQUENCE [LARGE SCALE GENOMIC DNA]</scope>
    <source>
        <strain evidence="2">NOE</strain>
    </source>
</reference>
<dbReference type="AlphaFoldDB" id="A0A366MFJ5"/>
<keyword evidence="3" id="KW-1185">Reference proteome</keyword>
<dbReference type="Proteomes" id="UP000253099">
    <property type="component" value="Unassembled WGS sequence"/>
</dbReference>
<feature type="transmembrane region" description="Helical" evidence="1">
    <location>
        <begin position="38"/>
        <end position="57"/>
    </location>
</feature>
<comment type="caution">
    <text evidence="2">The sequence shown here is derived from an EMBL/GenBank/DDBJ whole genome shotgun (WGS) entry which is preliminary data.</text>
</comment>
<sequence length="85" mass="9458">MDFIYLLIFLTTLAIDSPDITLSKGKNLEEDNNKENILICIIFSVAYIVMFIIGYVAGTLIEDVFSTIAQLIGLIIIIISFKNGI</sequence>
<keyword evidence="1" id="KW-1133">Transmembrane helix</keyword>
<gene>
    <name evidence="2" type="primary">mntP_1</name>
    <name evidence="2" type="ORF">ALNOE001_00940</name>
</gene>
<keyword evidence="1" id="KW-0812">Transmembrane</keyword>
<evidence type="ECO:0000256" key="1">
    <source>
        <dbReference type="SAM" id="Phobius"/>
    </source>
</evidence>
<accession>A0A366MFJ5</accession>
<protein>
    <submittedName>
        <fullName evidence="2">Manganese efflux pump MntP</fullName>
    </submittedName>
</protein>
<name>A0A366MFJ5_9EURY</name>
<feature type="transmembrane region" description="Helical" evidence="1">
    <location>
        <begin position="64"/>
        <end position="81"/>
    </location>
</feature>
<evidence type="ECO:0000313" key="3">
    <source>
        <dbReference type="Proteomes" id="UP000253099"/>
    </source>
</evidence>
<proteinExistence type="predicted"/>
<dbReference type="EMBL" id="NIZT01000003">
    <property type="protein sequence ID" value="RBQ24450.1"/>
    <property type="molecule type" value="Genomic_DNA"/>
</dbReference>
<evidence type="ECO:0000313" key="2">
    <source>
        <dbReference type="EMBL" id="RBQ24450.1"/>
    </source>
</evidence>